<sequence>MQKAHISNIMLALTILDGPALLPASHNSLGFPRDSEPDRELALCLIFNLLVKR</sequence>
<evidence type="ECO:0000313" key="2">
    <source>
        <dbReference type="Proteomes" id="UP000184073"/>
    </source>
</evidence>
<dbReference type="EMBL" id="KV878127">
    <property type="protein sequence ID" value="OJJ00974.1"/>
    <property type="molecule type" value="Genomic_DNA"/>
</dbReference>
<dbReference type="RefSeq" id="XP_040666736.1">
    <property type="nucleotide sequence ID" value="XM_040812165.1"/>
</dbReference>
<dbReference type="Proteomes" id="UP000184073">
    <property type="component" value="Unassembled WGS sequence"/>
</dbReference>
<dbReference type="AlphaFoldDB" id="A0A1L9PHG5"/>
<protein>
    <submittedName>
        <fullName evidence="1">Uncharacterized protein</fullName>
    </submittedName>
</protein>
<keyword evidence="2" id="KW-1185">Reference proteome</keyword>
<organism evidence="1 2">
    <name type="scientific">Aspergillus versicolor CBS 583.65</name>
    <dbReference type="NCBI Taxonomy" id="1036611"/>
    <lineage>
        <taxon>Eukaryota</taxon>
        <taxon>Fungi</taxon>
        <taxon>Dikarya</taxon>
        <taxon>Ascomycota</taxon>
        <taxon>Pezizomycotina</taxon>
        <taxon>Eurotiomycetes</taxon>
        <taxon>Eurotiomycetidae</taxon>
        <taxon>Eurotiales</taxon>
        <taxon>Aspergillaceae</taxon>
        <taxon>Aspergillus</taxon>
        <taxon>Aspergillus subgen. Nidulantes</taxon>
    </lineage>
</organism>
<dbReference type="VEuPathDB" id="FungiDB:ASPVEDRAFT_40493"/>
<evidence type="ECO:0000313" key="1">
    <source>
        <dbReference type="EMBL" id="OJJ00974.1"/>
    </source>
</evidence>
<reference evidence="2" key="1">
    <citation type="journal article" date="2017" name="Genome Biol.">
        <title>Comparative genomics reveals high biological diversity and specific adaptations in the industrially and medically important fungal genus Aspergillus.</title>
        <authorList>
            <person name="de Vries R.P."/>
            <person name="Riley R."/>
            <person name="Wiebenga A."/>
            <person name="Aguilar-Osorio G."/>
            <person name="Amillis S."/>
            <person name="Uchima C.A."/>
            <person name="Anderluh G."/>
            <person name="Asadollahi M."/>
            <person name="Askin M."/>
            <person name="Barry K."/>
            <person name="Battaglia E."/>
            <person name="Bayram O."/>
            <person name="Benocci T."/>
            <person name="Braus-Stromeyer S.A."/>
            <person name="Caldana C."/>
            <person name="Canovas D."/>
            <person name="Cerqueira G.C."/>
            <person name="Chen F."/>
            <person name="Chen W."/>
            <person name="Choi C."/>
            <person name="Clum A."/>
            <person name="Dos Santos R.A."/>
            <person name="Damasio A.R."/>
            <person name="Diallinas G."/>
            <person name="Emri T."/>
            <person name="Fekete E."/>
            <person name="Flipphi M."/>
            <person name="Freyberg S."/>
            <person name="Gallo A."/>
            <person name="Gournas C."/>
            <person name="Habgood R."/>
            <person name="Hainaut M."/>
            <person name="Harispe M.L."/>
            <person name="Henrissat B."/>
            <person name="Hilden K.S."/>
            <person name="Hope R."/>
            <person name="Hossain A."/>
            <person name="Karabika E."/>
            <person name="Karaffa L."/>
            <person name="Karanyi Z."/>
            <person name="Krasevec N."/>
            <person name="Kuo A."/>
            <person name="Kusch H."/>
            <person name="LaButti K."/>
            <person name="Lagendijk E.L."/>
            <person name="Lapidus A."/>
            <person name="Levasseur A."/>
            <person name="Lindquist E."/>
            <person name="Lipzen A."/>
            <person name="Logrieco A.F."/>
            <person name="MacCabe A."/>
            <person name="Maekelae M.R."/>
            <person name="Malavazi I."/>
            <person name="Melin P."/>
            <person name="Meyer V."/>
            <person name="Mielnichuk N."/>
            <person name="Miskei M."/>
            <person name="Molnar A.P."/>
            <person name="Mule G."/>
            <person name="Ngan C.Y."/>
            <person name="Orejas M."/>
            <person name="Orosz E."/>
            <person name="Ouedraogo J.P."/>
            <person name="Overkamp K.M."/>
            <person name="Park H.-S."/>
            <person name="Perrone G."/>
            <person name="Piumi F."/>
            <person name="Punt P.J."/>
            <person name="Ram A.F."/>
            <person name="Ramon A."/>
            <person name="Rauscher S."/>
            <person name="Record E."/>
            <person name="Riano-Pachon D.M."/>
            <person name="Robert V."/>
            <person name="Roehrig J."/>
            <person name="Ruller R."/>
            <person name="Salamov A."/>
            <person name="Salih N.S."/>
            <person name="Samson R.A."/>
            <person name="Sandor E."/>
            <person name="Sanguinetti M."/>
            <person name="Schuetze T."/>
            <person name="Sepcic K."/>
            <person name="Shelest E."/>
            <person name="Sherlock G."/>
            <person name="Sophianopoulou V."/>
            <person name="Squina F.M."/>
            <person name="Sun H."/>
            <person name="Susca A."/>
            <person name="Todd R.B."/>
            <person name="Tsang A."/>
            <person name="Unkles S.E."/>
            <person name="van de Wiele N."/>
            <person name="van Rossen-Uffink D."/>
            <person name="Oliveira J.V."/>
            <person name="Vesth T.C."/>
            <person name="Visser J."/>
            <person name="Yu J.-H."/>
            <person name="Zhou M."/>
            <person name="Andersen M.R."/>
            <person name="Archer D.B."/>
            <person name="Baker S.E."/>
            <person name="Benoit I."/>
            <person name="Brakhage A.A."/>
            <person name="Braus G.H."/>
            <person name="Fischer R."/>
            <person name="Frisvad J.C."/>
            <person name="Goldman G.H."/>
            <person name="Houbraken J."/>
            <person name="Oakley B."/>
            <person name="Pocsi I."/>
            <person name="Scazzocchio C."/>
            <person name="Seiboth B."/>
            <person name="vanKuyk P.A."/>
            <person name="Wortman J."/>
            <person name="Dyer P.S."/>
            <person name="Grigoriev I.V."/>
        </authorList>
    </citation>
    <scope>NUCLEOTIDE SEQUENCE [LARGE SCALE GENOMIC DNA]</scope>
    <source>
        <strain evidence="2">CBS 583.65</strain>
    </source>
</reference>
<name>A0A1L9PHG5_ASPVE</name>
<accession>A0A1L9PHG5</accession>
<proteinExistence type="predicted"/>
<dbReference type="GeneID" id="63727676"/>
<gene>
    <name evidence="1" type="ORF">ASPVEDRAFT_40493</name>
</gene>